<protein>
    <submittedName>
        <fullName evidence="1">Uncharacterized protein</fullName>
    </submittedName>
</protein>
<sequence length="44" mass="4864">MKHFLPLLILMRLVSAQDVLTSIGKSQHNGKVVTMSVNSPKCKI</sequence>
<organism evidence="1">
    <name type="scientific">marine metagenome</name>
    <dbReference type="NCBI Taxonomy" id="408172"/>
    <lineage>
        <taxon>unclassified sequences</taxon>
        <taxon>metagenomes</taxon>
        <taxon>ecological metagenomes</taxon>
    </lineage>
</organism>
<accession>A0A382U961</accession>
<evidence type="ECO:0000313" key="1">
    <source>
        <dbReference type="EMBL" id="SVD30228.1"/>
    </source>
</evidence>
<dbReference type="AlphaFoldDB" id="A0A382U961"/>
<gene>
    <name evidence="1" type="ORF">METZ01_LOCUS383082</name>
</gene>
<reference evidence="1" key="1">
    <citation type="submission" date="2018-05" db="EMBL/GenBank/DDBJ databases">
        <authorList>
            <person name="Lanie J.A."/>
            <person name="Ng W.-L."/>
            <person name="Kazmierczak K.M."/>
            <person name="Andrzejewski T.M."/>
            <person name="Davidsen T.M."/>
            <person name="Wayne K.J."/>
            <person name="Tettelin H."/>
            <person name="Glass J.I."/>
            <person name="Rusch D."/>
            <person name="Podicherti R."/>
            <person name="Tsui H.-C.T."/>
            <person name="Winkler M.E."/>
        </authorList>
    </citation>
    <scope>NUCLEOTIDE SEQUENCE</scope>
</reference>
<name>A0A382U961_9ZZZZ</name>
<proteinExistence type="predicted"/>
<dbReference type="EMBL" id="UINC01142097">
    <property type="protein sequence ID" value="SVD30228.1"/>
    <property type="molecule type" value="Genomic_DNA"/>
</dbReference>